<dbReference type="Proteomes" id="UP000269793">
    <property type="component" value="Chromosome VIII"/>
</dbReference>
<keyword evidence="3" id="KW-1185">Reference proteome</keyword>
<feature type="compositionally biased region" description="Basic and acidic residues" evidence="1">
    <location>
        <begin position="181"/>
        <end position="195"/>
    </location>
</feature>
<dbReference type="OrthoDB" id="3350997at2759"/>
<evidence type="ECO:0000313" key="2">
    <source>
        <dbReference type="EMBL" id="AYO44813.1"/>
    </source>
</evidence>
<feature type="compositionally biased region" description="Acidic residues" evidence="1">
    <location>
        <begin position="153"/>
        <end position="164"/>
    </location>
</feature>
<dbReference type="EMBL" id="CP033155">
    <property type="protein sequence ID" value="AYO44813.1"/>
    <property type="molecule type" value="Genomic_DNA"/>
</dbReference>
<feature type="region of interest" description="Disordered" evidence="1">
    <location>
        <begin position="315"/>
        <end position="446"/>
    </location>
</feature>
<dbReference type="STRING" id="425264.A0A3G2S9U5"/>
<gene>
    <name evidence="2" type="ORF">DNF11_3863</name>
</gene>
<sequence>MALDSAPTVRVPPGSILLNRRARKPAYRGVSILQPPDGGGGGSPCHTWVVLPQADVFASALYPLSSHPHLYLTLSMPPCSKWRKRRTRTIQRRSSKDQDAPMDPLELADLNSIINTRKSMASAEALAKQETDAARPTPAHASRLVKFAPLPQVEEDMDEDDDASSYDTPSERTLPRYLSVPRRDRLSDAESEMRGRSLVRSWSPFRRHSNDAMSRSPSPTRVTFAEERNRCRELVRATRPGGTGMVTLLDGQRIPARQVGEAPGDSLSPDLWGFAALERRRTSPKTKSEQAEEVQRRYQQEMAALGAEVLSHVRGKATRLRRSQSLPPSTSQRIRVDPTVSIPSPSPRLPRRPDARGIAVVPLPELGLRPRYPREGRSCVSDLLDDDDDDEDEQEEEPKPARRRATTQAAGQEVYMSHKPRKDEWDDEYWPKPSATRHIRTGMHGT</sequence>
<feature type="compositionally biased region" description="Acidic residues" evidence="1">
    <location>
        <begin position="383"/>
        <end position="396"/>
    </location>
</feature>
<name>A0A3G2S9U5_MALR7</name>
<proteinExistence type="predicted"/>
<dbReference type="AlphaFoldDB" id="A0A3G2S9U5"/>
<protein>
    <submittedName>
        <fullName evidence="2">Uncharacterized protein</fullName>
    </submittedName>
</protein>
<accession>A0A3G2S9U5</accession>
<evidence type="ECO:0000256" key="1">
    <source>
        <dbReference type="SAM" id="MobiDB-lite"/>
    </source>
</evidence>
<organism evidence="2 3">
    <name type="scientific">Malassezia restricta (strain ATCC 96810 / NBRC 103918 / CBS 7877)</name>
    <name type="common">Seborrheic dermatitis infection agent</name>
    <dbReference type="NCBI Taxonomy" id="425264"/>
    <lineage>
        <taxon>Eukaryota</taxon>
        <taxon>Fungi</taxon>
        <taxon>Dikarya</taxon>
        <taxon>Basidiomycota</taxon>
        <taxon>Ustilaginomycotina</taxon>
        <taxon>Malasseziomycetes</taxon>
        <taxon>Malasseziales</taxon>
        <taxon>Malasseziaceae</taxon>
        <taxon>Malassezia</taxon>
    </lineage>
</organism>
<feature type="compositionally biased region" description="Polar residues" evidence="1">
    <location>
        <begin position="323"/>
        <end position="333"/>
    </location>
</feature>
<feature type="region of interest" description="Disordered" evidence="1">
    <location>
        <begin position="124"/>
        <end position="198"/>
    </location>
</feature>
<dbReference type="VEuPathDB" id="FungiDB:DNF11_3863"/>
<reference evidence="2 3" key="1">
    <citation type="submission" date="2018-10" db="EMBL/GenBank/DDBJ databases">
        <title>Complete genome sequence of Malassezia restricta CBS 7877.</title>
        <authorList>
            <person name="Morand S.C."/>
            <person name="Bertignac M."/>
            <person name="Iltis A."/>
            <person name="Kolder I."/>
            <person name="Pirovano W."/>
            <person name="Jourdain R."/>
            <person name="Clavaud C."/>
        </authorList>
    </citation>
    <scope>NUCLEOTIDE SEQUENCE [LARGE SCALE GENOMIC DNA]</scope>
    <source>
        <strain evidence="2 3">CBS 7877</strain>
    </source>
</reference>
<feature type="compositionally biased region" description="Basic residues" evidence="1">
    <location>
        <begin position="435"/>
        <end position="446"/>
    </location>
</feature>
<evidence type="ECO:0000313" key="3">
    <source>
        <dbReference type="Proteomes" id="UP000269793"/>
    </source>
</evidence>